<reference evidence="9" key="1">
    <citation type="journal article" date="2019" name="Int. J. Syst. Evol. Microbiol.">
        <title>The Global Catalogue of Microorganisms (GCM) 10K type strain sequencing project: providing services to taxonomists for standard genome sequencing and annotation.</title>
        <authorList>
            <consortium name="The Broad Institute Genomics Platform"/>
            <consortium name="The Broad Institute Genome Sequencing Center for Infectious Disease"/>
            <person name="Wu L."/>
            <person name="Ma J."/>
        </authorList>
    </citation>
    <scope>NUCLEOTIDE SEQUENCE [LARGE SCALE GENOMIC DNA]</scope>
    <source>
        <strain evidence="9">TISTR 1571</strain>
    </source>
</reference>
<accession>A0ABW5Q8M4</accession>
<evidence type="ECO:0000259" key="7">
    <source>
        <dbReference type="Pfam" id="PF16198"/>
    </source>
</evidence>
<dbReference type="PANTHER" id="PTHR13767">
    <property type="entry name" value="TRNA-PSEUDOURIDINE SYNTHASE"/>
    <property type="match status" value="1"/>
</dbReference>
<evidence type="ECO:0000256" key="2">
    <source>
        <dbReference type="ARBA" id="ARBA00005642"/>
    </source>
</evidence>
<dbReference type="EMBL" id="JBHUMZ010000016">
    <property type="protein sequence ID" value="MFD2638319.1"/>
    <property type="molecule type" value="Genomic_DNA"/>
</dbReference>
<feature type="active site" description="Nucleophile" evidence="5">
    <location>
        <position position="38"/>
    </location>
</feature>
<protein>
    <recommendedName>
        <fullName evidence="5">tRNA pseudouridine synthase B</fullName>
        <ecNumber evidence="5">5.4.99.25</ecNumber>
    </recommendedName>
    <alternativeName>
        <fullName evidence="5">tRNA pseudouridine(55) synthase</fullName>
        <shortName evidence="5">Psi55 synthase</shortName>
    </alternativeName>
    <alternativeName>
        <fullName evidence="5">tRNA pseudouridylate synthase</fullName>
    </alternativeName>
    <alternativeName>
        <fullName evidence="5">tRNA-uridine isomerase</fullName>
    </alternativeName>
</protein>
<dbReference type="InterPro" id="IPR014780">
    <property type="entry name" value="tRNA_psdUridine_synth_TruB"/>
</dbReference>
<dbReference type="InterPro" id="IPR020103">
    <property type="entry name" value="PsdUridine_synth_cat_dom_sf"/>
</dbReference>
<dbReference type="InterPro" id="IPR002501">
    <property type="entry name" value="PsdUridine_synth_N"/>
</dbReference>
<keyword evidence="3 5" id="KW-0819">tRNA processing</keyword>
<dbReference type="PANTHER" id="PTHR13767:SF2">
    <property type="entry name" value="PSEUDOURIDYLATE SYNTHASE TRUB1"/>
    <property type="match status" value="1"/>
</dbReference>
<dbReference type="InterPro" id="IPR032819">
    <property type="entry name" value="TruB_C"/>
</dbReference>
<dbReference type="RefSeq" id="WP_377327988.1">
    <property type="nucleotide sequence ID" value="NZ_JBHUMZ010000016.1"/>
</dbReference>
<dbReference type="EC" id="5.4.99.25" evidence="5"/>
<comment type="similarity">
    <text evidence="2 5">Belongs to the pseudouridine synthase TruB family. Type 1 subfamily.</text>
</comment>
<feature type="domain" description="Pseudouridine synthase II N-terminal" evidence="6">
    <location>
        <begin position="23"/>
        <end position="179"/>
    </location>
</feature>
<dbReference type="GO" id="GO:0160148">
    <property type="term" value="F:tRNA pseudouridine(55) synthase activity"/>
    <property type="evidence" value="ECO:0007669"/>
    <property type="project" value="UniProtKB-EC"/>
</dbReference>
<gene>
    <name evidence="5 8" type="primary">truB</name>
    <name evidence="8" type="ORF">ACFSW4_05540</name>
</gene>
<comment type="function">
    <text evidence="5">Responsible for synthesis of pseudouridine from uracil-55 in the psi GC loop of transfer RNAs.</text>
</comment>
<dbReference type="SUPFAM" id="SSF55120">
    <property type="entry name" value="Pseudouridine synthase"/>
    <property type="match status" value="1"/>
</dbReference>
<sequence length="300" mass="33427">MDGVILLNKPKGVTSHDCVYKIRRLLKTKKVGHTGTLDPDATGVLPICIGKATKISSLLSGQSKEYETEISLGKSTTTEDQSGEVIRTLQVNPNLSIQDCEHTLKTYIGSITQIPPMYSAIKVNGKKLYEYAREGIEVERPAREVYIQSIDMLSKKINWYNNDDARFKFLVNCSSGTYVRTLCVDIGNSLGYPAHMSELKRTKVGDFSLSESITLDRLESIVNDGEKVPMISMANALDLPSITVSDEEATRYRHGQVLNYPKRVEGQSMFKVMSSEGDLIAIYKPHPSKHGEAKPFKVFQ</sequence>
<evidence type="ECO:0000256" key="3">
    <source>
        <dbReference type="ARBA" id="ARBA00022694"/>
    </source>
</evidence>
<dbReference type="Pfam" id="PF16198">
    <property type="entry name" value="TruB_C_2"/>
    <property type="match status" value="1"/>
</dbReference>
<feature type="domain" description="tRNA pseudouridylate synthase B C-terminal" evidence="7">
    <location>
        <begin position="180"/>
        <end position="222"/>
    </location>
</feature>
<evidence type="ECO:0000259" key="6">
    <source>
        <dbReference type="Pfam" id="PF01509"/>
    </source>
</evidence>
<name>A0ABW5Q8M4_9BACI</name>
<evidence type="ECO:0000256" key="1">
    <source>
        <dbReference type="ARBA" id="ARBA00000385"/>
    </source>
</evidence>
<evidence type="ECO:0000256" key="5">
    <source>
        <dbReference type="HAMAP-Rule" id="MF_01080"/>
    </source>
</evidence>
<comment type="caution">
    <text evidence="8">The sequence shown here is derived from an EMBL/GenBank/DDBJ whole genome shotgun (WGS) entry which is preliminary data.</text>
</comment>
<evidence type="ECO:0000256" key="4">
    <source>
        <dbReference type="ARBA" id="ARBA00023235"/>
    </source>
</evidence>
<dbReference type="HAMAP" id="MF_01080">
    <property type="entry name" value="TruB_bact"/>
    <property type="match status" value="1"/>
</dbReference>
<proteinExistence type="inferred from homology"/>
<dbReference type="Pfam" id="PF01509">
    <property type="entry name" value="TruB_N"/>
    <property type="match status" value="1"/>
</dbReference>
<comment type="catalytic activity">
    <reaction evidence="1 5">
        <text>uridine(55) in tRNA = pseudouridine(55) in tRNA</text>
        <dbReference type="Rhea" id="RHEA:42532"/>
        <dbReference type="Rhea" id="RHEA-COMP:10101"/>
        <dbReference type="Rhea" id="RHEA-COMP:10102"/>
        <dbReference type="ChEBI" id="CHEBI:65314"/>
        <dbReference type="ChEBI" id="CHEBI:65315"/>
        <dbReference type="EC" id="5.4.99.25"/>
    </reaction>
</comment>
<keyword evidence="9" id="KW-1185">Reference proteome</keyword>
<dbReference type="Proteomes" id="UP001597452">
    <property type="component" value="Unassembled WGS sequence"/>
</dbReference>
<organism evidence="8 9">
    <name type="scientific">Piscibacillus salipiscarius</name>
    <dbReference type="NCBI Taxonomy" id="299480"/>
    <lineage>
        <taxon>Bacteria</taxon>
        <taxon>Bacillati</taxon>
        <taxon>Bacillota</taxon>
        <taxon>Bacilli</taxon>
        <taxon>Bacillales</taxon>
        <taxon>Bacillaceae</taxon>
        <taxon>Piscibacillus</taxon>
    </lineage>
</organism>
<dbReference type="Gene3D" id="3.30.2350.10">
    <property type="entry name" value="Pseudouridine synthase"/>
    <property type="match status" value="1"/>
</dbReference>
<dbReference type="NCBIfam" id="TIGR00431">
    <property type="entry name" value="TruB"/>
    <property type="match status" value="1"/>
</dbReference>
<keyword evidence="4 5" id="KW-0413">Isomerase</keyword>
<evidence type="ECO:0000313" key="9">
    <source>
        <dbReference type="Proteomes" id="UP001597452"/>
    </source>
</evidence>
<dbReference type="CDD" id="cd02573">
    <property type="entry name" value="PseudoU_synth_EcTruB"/>
    <property type="match status" value="1"/>
</dbReference>
<evidence type="ECO:0000313" key="8">
    <source>
        <dbReference type="EMBL" id="MFD2638319.1"/>
    </source>
</evidence>